<dbReference type="GO" id="GO:0043023">
    <property type="term" value="F:ribosomal large subunit binding"/>
    <property type="evidence" value="ECO:0007669"/>
    <property type="project" value="UniProtKB-UniRule"/>
</dbReference>
<dbReference type="InterPro" id="IPR002625">
    <property type="entry name" value="Smr_dom"/>
</dbReference>
<keyword evidence="1 9" id="KW-0540">Nuclease</keyword>
<protein>
    <recommendedName>
        <fullName evidence="9">Endonuclease MutS2</fullName>
        <ecNumber evidence="9">3.1.-.-</ecNumber>
    </recommendedName>
    <alternativeName>
        <fullName evidence="9">Ribosome-associated protein quality control-upstream factor</fullName>
        <shortName evidence="9">RQC-upstream factor</shortName>
        <shortName evidence="9">RqcU</shortName>
        <ecNumber evidence="9">3.6.4.-</ecNumber>
    </alternativeName>
</protein>
<dbReference type="SUPFAM" id="SSF160443">
    <property type="entry name" value="SMR domain-like"/>
    <property type="match status" value="1"/>
</dbReference>
<dbReference type="Proteomes" id="UP000269903">
    <property type="component" value="Chromosome"/>
</dbReference>
<dbReference type="InterPro" id="IPR027417">
    <property type="entry name" value="P-loop_NTPase"/>
</dbReference>
<dbReference type="SMART" id="SM00533">
    <property type="entry name" value="MUTSd"/>
    <property type="match status" value="1"/>
</dbReference>
<dbReference type="PANTHER" id="PTHR48466">
    <property type="entry name" value="OS10G0509000 PROTEIN-RELATED"/>
    <property type="match status" value="1"/>
</dbReference>
<sequence>MEKKILEQLEFEKVKEQFWPYLQTEQGQLELDLLEPIANKDKIQAYFTELEEMAAIFVEHHHFALGGLSDVSESMQRLDLEADLSIQELLVIKKLLQVSAEVCRFYADLENVDLVALKALFEKIESFPSLQGSLQAINDAGFVEGFASPELESIRRQISNKEHASRQLLQDILKKQAAYLSESLIASRNGRSVLPVKNTYRHKVAGVVHDMSASGSTVYIEPRALVSLNEELTQLQTDERHEIGRILHELSEQLRPHSRSLRNNAWLLGHLDLVRAKYLYMQAKQATVPVISDDKSLQLLNARHPLIQNPVANDLHFANDLAVIVITGPNTGGKTIMLKTLGLAQVMAQSGLPILADKGSRVAVFNGIYADIGDEQSIEQSLSTFSSHMTHIVEILNQADSDSLILFDELGAGTDPQEGASLAMAILEQLRLTNIKTMATTHYPELKAYGIETAYVENASMAFDNVSLKPTYRFMQGVPGRSNAFDIARRLGLAEHIVKEAQAMTATDHDVNRIIEQLEQQTLESRKRLEHIKEVEQDNLKFNRAVKKLYNEFSHAKDKELEKAALEAREIVDIALAESESILSQLHEKAELKPHEIIEAKHRLKQLAPEQSLSQNKVLKQAKKWRAPRVGDDIIVTAYGQRGTLLAQLKDKRWEAQVGLIKLTLKEDEFSLVKLKEEAQQPKKRAVKVVKKAATGKGPRARLDLRGKRYEEAMQELDAFIDQALLNNMSQVDIIHGIGTGVIREAVGKYLRRNKHVKSFGYAPQNAGGSGCTIANLG</sequence>
<dbReference type="GO" id="GO:0140664">
    <property type="term" value="F:ATP-dependent DNA damage sensor activity"/>
    <property type="evidence" value="ECO:0007669"/>
    <property type="project" value="InterPro"/>
</dbReference>
<accession>A0A7Z9D3C4</accession>
<dbReference type="Gene3D" id="3.30.1370.110">
    <property type="match status" value="1"/>
</dbReference>
<dbReference type="SUPFAM" id="SSF48334">
    <property type="entry name" value="DNA repair protein MutS, domain III"/>
    <property type="match status" value="1"/>
</dbReference>
<evidence type="ECO:0000313" key="13">
    <source>
        <dbReference type="Proteomes" id="UP000269903"/>
    </source>
</evidence>
<dbReference type="SMART" id="SM00534">
    <property type="entry name" value="MUTSac"/>
    <property type="match status" value="1"/>
</dbReference>
<evidence type="ECO:0000256" key="8">
    <source>
        <dbReference type="ARBA" id="ARBA00023125"/>
    </source>
</evidence>
<evidence type="ECO:0000256" key="5">
    <source>
        <dbReference type="ARBA" id="ARBA00022801"/>
    </source>
</evidence>
<dbReference type="EC" id="3.1.-.-" evidence="9"/>
<dbReference type="GO" id="GO:0016887">
    <property type="term" value="F:ATP hydrolysis activity"/>
    <property type="evidence" value="ECO:0007669"/>
    <property type="project" value="InterPro"/>
</dbReference>
<feature type="coiled-coil region" evidence="10">
    <location>
        <begin position="515"/>
        <end position="552"/>
    </location>
</feature>
<dbReference type="InterPro" id="IPR000432">
    <property type="entry name" value="DNA_mismatch_repair_MutS_C"/>
</dbReference>
<dbReference type="GO" id="GO:0030983">
    <property type="term" value="F:mismatched DNA binding"/>
    <property type="evidence" value="ECO:0007669"/>
    <property type="project" value="InterPro"/>
</dbReference>
<evidence type="ECO:0000256" key="2">
    <source>
        <dbReference type="ARBA" id="ARBA00022730"/>
    </source>
</evidence>
<dbReference type="InterPro" id="IPR036187">
    <property type="entry name" value="DNA_mismatch_repair_MutS_sf"/>
</dbReference>
<dbReference type="PROSITE" id="PS50828">
    <property type="entry name" value="SMR"/>
    <property type="match status" value="1"/>
</dbReference>
<evidence type="ECO:0000256" key="4">
    <source>
        <dbReference type="ARBA" id="ARBA00022759"/>
    </source>
</evidence>
<dbReference type="EMBL" id="LR134317">
    <property type="protein sequence ID" value="VEF08635.1"/>
    <property type="molecule type" value="Genomic_DNA"/>
</dbReference>
<keyword evidence="10" id="KW-0175">Coiled coil</keyword>
<proteinExistence type="inferred from homology"/>
<dbReference type="InterPro" id="IPR007696">
    <property type="entry name" value="DNA_mismatch_repair_MutS_core"/>
</dbReference>
<comment type="function">
    <text evidence="9">Acts as a ribosome collision sensor, splitting the ribosome into its 2 subunits. Detects stalled/collided 70S ribosomes which it binds and splits by an ATP-hydrolysis driven conformational change. Acts upstream of the ribosome quality control system (RQC), a ribosome-associated complex that mediates the extraction of incompletely synthesized nascent chains from stalled ribosomes and their subsequent degradation. Probably generates substrates for RQC.</text>
</comment>
<keyword evidence="3 9" id="KW-0547">Nucleotide-binding</keyword>
<keyword evidence="2 9" id="KW-0699">rRNA-binding</keyword>
<dbReference type="EC" id="3.6.4.-" evidence="9"/>
<dbReference type="Pfam" id="PF20297">
    <property type="entry name" value="MSSS"/>
    <property type="match status" value="1"/>
</dbReference>
<feature type="binding site" evidence="9">
    <location>
        <begin position="328"/>
        <end position="335"/>
    </location>
    <ligand>
        <name>ATP</name>
        <dbReference type="ChEBI" id="CHEBI:30616"/>
    </ligand>
</feature>
<comment type="subunit">
    <text evidence="9">Homodimer. Binds to stalled ribosomes, contacting rRNA.</text>
</comment>
<comment type="similarity">
    <text evidence="9">Belongs to the DNA mismatch repair MutS family. MutS2 subfamily.</text>
</comment>
<dbReference type="NCBIfam" id="TIGR01069">
    <property type="entry name" value="mutS2"/>
    <property type="match status" value="1"/>
</dbReference>
<dbReference type="GO" id="GO:0045910">
    <property type="term" value="P:negative regulation of DNA recombination"/>
    <property type="evidence" value="ECO:0007669"/>
    <property type="project" value="InterPro"/>
</dbReference>
<dbReference type="HAMAP" id="MF_00092">
    <property type="entry name" value="MutS2"/>
    <property type="match status" value="1"/>
</dbReference>
<dbReference type="SMART" id="SM00463">
    <property type="entry name" value="SMR"/>
    <property type="match status" value="1"/>
</dbReference>
<evidence type="ECO:0000256" key="7">
    <source>
        <dbReference type="ARBA" id="ARBA00022884"/>
    </source>
</evidence>
<keyword evidence="5 9" id="KW-0378">Hydrolase</keyword>
<organism evidence="12 13">
    <name type="scientific">Streptococcus equi subsp. zooepidemicus</name>
    <dbReference type="NCBI Taxonomy" id="40041"/>
    <lineage>
        <taxon>Bacteria</taxon>
        <taxon>Bacillati</taxon>
        <taxon>Bacillota</taxon>
        <taxon>Bacilli</taxon>
        <taxon>Lactobacillales</taxon>
        <taxon>Streptococcaceae</taxon>
        <taxon>Streptococcus</taxon>
    </lineage>
</organism>
<comment type="function">
    <text evidence="9">Endonuclease that is involved in the suppression of homologous recombination and thus may have a key role in the control of bacterial genetic diversity.</text>
</comment>
<name>A0A7Z9D3C4_STRSZ</name>
<reference evidence="12 13" key="1">
    <citation type="submission" date="2018-12" db="EMBL/GenBank/DDBJ databases">
        <authorList>
            <consortium name="Pathogen Informatics"/>
        </authorList>
    </citation>
    <scope>NUCLEOTIDE SEQUENCE [LARGE SCALE GENOMIC DNA]</scope>
    <source>
        <strain evidence="12 13">NCTC6180</strain>
    </source>
</reference>
<dbReference type="InterPro" id="IPR046893">
    <property type="entry name" value="MSSS"/>
</dbReference>
<dbReference type="GO" id="GO:0006298">
    <property type="term" value="P:mismatch repair"/>
    <property type="evidence" value="ECO:0007669"/>
    <property type="project" value="InterPro"/>
</dbReference>
<dbReference type="InterPro" id="IPR036063">
    <property type="entry name" value="Smr_dom_sf"/>
</dbReference>
<evidence type="ECO:0000256" key="6">
    <source>
        <dbReference type="ARBA" id="ARBA00022840"/>
    </source>
</evidence>
<keyword evidence="6 9" id="KW-0067">ATP-binding</keyword>
<keyword evidence="7 9" id="KW-0694">RNA-binding</keyword>
<dbReference type="Gene3D" id="3.40.50.300">
    <property type="entry name" value="P-loop containing nucleotide triphosphate hydrolases"/>
    <property type="match status" value="1"/>
</dbReference>
<dbReference type="Pfam" id="PF01713">
    <property type="entry name" value="Smr"/>
    <property type="match status" value="1"/>
</dbReference>
<dbReference type="PANTHER" id="PTHR48466:SF2">
    <property type="entry name" value="OS10G0509000 PROTEIN"/>
    <property type="match status" value="1"/>
</dbReference>
<evidence type="ECO:0000256" key="3">
    <source>
        <dbReference type="ARBA" id="ARBA00022741"/>
    </source>
</evidence>
<evidence type="ECO:0000256" key="10">
    <source>
        <dbReference type="SAM" id="Coils"/>
    </source>
</evidence>
<dbReference type="RefSeq" id="WP_154804130.1">
    <property type="nucleotide sequence ID" value="NZ_LR134317.1"/>
</dbReference>
<dbReference type="Pfam" id="PF00488">
    <property type="entry name" value="MutS_V"/>
    <property type="match status" value="1"/>
</dbReference>
<dbReference type="SUPFAM" id="SSF52540">
    <property type="entry name" value="P-loop containing nucleoside triphosphate hydrolases"/>
    <property type="match status" value="1"/>
</dbReference>
<feature type="domain" description="Smr" evidence="11">
    <location>
        <begin position="703"/>
        <end position="778"/>
    </location>
</feature>
<dbReference type="GO" id="GO:0072344">
    <property type="term" value="P:rescue of stalled ribosome"/>
    <property type="evidence" value="ECO:0007669"/>
    <property type="project" value="UniProtKB-UniRule"/>
</dbReference>
<dbReference type="GO" id="GO:0004519">
    <property type="term" value="F:endonuclease activity"/>
    <property type="evidence" value="ECO:0007669"/>
    <property type="project" value="UniProtKB-UniRule"/>
</dbReference>
<evidence type="ECO:0000259" key="11">
    <source>
        <dbReference type="PROSITE" id="PS50828"/>
    </source>
</evidence>
<evidence type="ECO:0000256" key="1">
    <source>
        <dbReference type="ARBA" id="ARBA00022722"/>
    </source>
</evidence>
<dbReference type="InterPro" id="IPR005747">
    <property type="entry name" value="MutS2"/>
</dbReference>
<dbReference type="PIRSF" id="PIRSF005814">
    <property type="entry name" value="MutS_YshD"/>
    <property type="match status" value="1"/>
</dbReference>
<dbReference type="PROSITE" id="PS00486">
    <property type="entry name" value="DNA_MISMATCH_REPAIR_2"/>
    <property type="match status" value="1"/>
</dbReference>
<keyword evidence="4 9" id="KW-0255">Endonuclease</keyword>
<keyword evidence="8 9" id="KW-0238">DNA-binding</keyword>
<evidence type="ECO:0000256" key="9">
    <source>
        <dbReference type="HAMAP-Rule" id="MF_00092"/>
    </source>
</evidence>
<dbReference type="GO" id="GO:0019843">
    <property type="term" value="F:rRNA binding"/>
    <property type="evidence" value="ECO:0007669"/>
    <property type="project" value="UniProtKB-UniRule"/>
</dbReference>
<dbReference type="FunFam" id="3.40.50.300:FF:000830">
    <property type="entry name" value="Endonuclease MutS2"/>
    <property type="match status" value="1"/>
</dbReference>
<dbReference type="InterPro" id="IPR045076">
    <property type="entry name" value="MutS"/>
</dbReference>
<evidence type="ECO:0000313" key="12">
    <source>
        <dbReference type="EMBL" id="VEF08635.1"/>
    </source>
</evidence>
<gene>
    <name evidence="9 12" type="primary">mutS2</name>
    <name evidence="9" type="synonym">rqcU</name>
    <name evidence="12" type="ORF">NCTC6180_01523</name>
</gene>
<dbReference type="GO" id="GO:0005524">
    <property type="term" value="F:ATP binding"/>
    <property type="evidence" value="ECO:0007669"/>
    <property type="project" value="UniProtKB-UniRule"/>
</dbReference>
<dbReference type="AlphaFoldDB" id="A0A7Z9D3C4"/>